<dbReference type="PANTHER" id="PTHR30185">
    <property type="entry name" value="CRYPTIC BETA-GLUCOSIDE BGL OPERON ANTITERMINATOR"/>
    <property type="match status" value="1"/>
</dbReference>
<dbReference type="InterPro" id="IPR050661">
    <property type="entry name" value="BglG_antiterminators"/>
</dbReference>
<dbReference type="InterPro" id="IPR004341">
    <property type="entry name" value="CAT_RNA-bd_dom"/>
</dbReference>
<dbReference type="STRING" id="1423806.FD15_GL000489"/>
<dbReference type="InterPro" id="IPR011608">
    <property type="entry name" value="PRD"/>
</dbReference>
<dbReference type="eggNOG" id="COG3711">
    <property type="taxonomic scope" value="Bacteria"/>
</dbReference>
<dbReference type="EMBL" id="AYZF01000008">
    <property type="protein sequence ID" value="KRN06926.1"/>
    <property type="molecule type" value="Genomic_DNA"/>
</dbReference>
<dbReference type="RefSeq" id="WP_034988455.1">
    <property type="nucleotide sequence ID" value="NZ_AYZF01000008.1"/>
</dbReference>
<dbReference type="SUPFAM" id="SSF63520">
    <property type="entry name" value="PTS-regulatory domain, PRD"/>
    <property type="match status" value="2"/>
</dbReference>
<dbReference type="PROSITE" id="PS51372">
    <property type="entry name" value="PRD_2"/>
    <property type="match status" value="2"/>
</dbReference>
<evidence type="ECO:0000313" key="3">
    <source>
        <dbReference type="EMBL" id="KRN06926.1"/>
    </source>
</evidence>
<protein>
    <submittedName>
        <fullName evidence="3">Transcription antiterminator</fullName>
    </submittedName>
</protein>
<organism evidence="3 4">
    <name type="scientific">Liquorilactobacillus sucicola DSM 21376 = JCM 15457</name>
    <dbReference type="NCBI Taxonomy" id="1423806"/>
    <lineage>
        <taxon>Bacteria</taxon>
        <taxon>Bacillati</taxon>
        <taxon>Bacillota</taxon>
        <taxon>Bacilli</taxon>
        <taxon>Lactobacillales</taxon>
        <taxon>Lactobacillaceae</taxon>
        <taxon>Liquorilactobacillus</taxon>
    </lineage>
</organism>
<dbReference type="Gene3D" id="1.10.1790.10">
    <property type="entry name" value="PRD domain"/>
    <property type="match status" value="2"/>
</dbReference>
<evidence type="ECO:0000313" key="4">
    <source>
        <dbReference type="Proteomes" id="UP000050961"/>
    </source>
</evidence>
<dbReference type="AlphaFoldDB" id="A0A023CY04"/>
<dbReference type="OrthoDB" id="9813552at2"/>
<comment type="caution">
    <text evidence="3">The sequence shown here is derived from an EMBL/GenBank/DDBJ whole genome shotgun (WGS) entry which is preliminary data.</text>
</comment>
<proteinExistence type="predicted"/>
<evidence type="ECO:0000256" key="1">
    <source>
        <dbReference type="ARBA" id="ARBA00022737"/>
    </source>
</evidence>
<dbReference type="Pfam" id="PF03123">
    <property type="entry name" value="CAT_RBD"/>
    <property type="match status" value="1"/>
</dbReference>
<dbReference type="InterPro" id="IPR036634">
    <property type="entry name" value="PRD_sf"/>
</dbReference>
<dbReference type="SMART" id="SM01061">
    <property type="entry name" value="CAT_RBD"/>
    <property type="match status" value="1"/>
</dbReference>
<accession>A0A023CY04</accession>
<evidence type="ECO:0000259" key="2">
    <source>
        <dbReference type="PROSITE" id="PS51372"/>
    </source>
</evidence>
<dbReference type="GO" id="GO:0006355">
    <property type="term" value="P:regulation of DNA-templated transcription"/>
    <property type="evidence" value="ECO:0007669"/>
    <property type="project" value="InterPro"/>
</dbReference>
<dbReference type="Pfam" id="PF00874">
    <property type="entry name" value="PRD"/>
    <property type="match status" value="2"/>
</dbReference>
<dbReference type="GO" id="GO:0003723">
    <property type="term" value="F:RNA binding"/>
    <property type="evidence" value="ECO:0007669"/>
    <property type="project" value="InterPro"/>
</dbReference>
<name>A0A023CY04_9LACO</name>
<dbReference type="PANTHER" id="PTHR30185:SF15">
    <property type="entry name" value="CRYPTIC BETA-GLUCOSIDE BGL OPERON ANTITERMINATOR"/>
    <property type="match status" value="1"/>
</dbReference>
<feature type="domain" description="PRD" evidence="2">
    <location>
        <begin position="64"/>
        <end position="169"/>
    </location>
</feature>
<keyword evidence="4" id="KW-1185">Reference proteome</keyword>
<dbReference type="PATRIC" id="fig|1423806.3.peg.497"/>
<reference evidence="3 4" key="1">
    <citation type="journal article" date="2015" name="Genome Announc.">
        <title>Expanding the biotechnology potential of lactobacilli through comparative genomics of 213 strains and associated genera.</title>
        <authorList>
            <person name="Sun Z."/>
            <person name="Harris H.M."/>
            <person name="McCann A."/>
            <person name="Guo C."/>
            <person name="Argimon S."/>
            <person name="Zhang W."/>
            <person name="Yang X."/>
            <person name="Jeffery I.B."/>
            <person name="Cooney J.C."/>
            <person name="Kagawa T.F."/>
            <person name="Liu W."/>
            <person name="Song Y."/>
            <person name="Salvetti E."/>
            <person name="Wrobel A."/>
            <person name="Rasinkangas P."/>
            <person name="Parkhill J."/>
            <person name="Rea M.C."/>
            <person name="O'Sullivan O."/>
            <person name="Ritari J."/>
            <person name="Douillard F.P."/>
            <person name="Paul Ross R."/>
            <person name="Yang R."/>
            <person name="Briner A.E."/>
            <person name="Felis G.E."/>
            <person name="de Vos W.M."/>
            <person name="Barrangou R."/>
            <person name="Klaenhammer T.R."/>
            <person name="Caufield P.W."/>
            <person name="Cui Y."/>
            <person name="Zhang H."/>
            <person name="O'Toole P.W."/>
        </authorList>
    </citation>
    <scope>NUCLEOTIDE SEQUENCE [LARGE SCALE GENOMIC DNA]</scope>
    <source>
        <strain evidence="3 4">DSM 21376</strain>
    </source>
</reference>
<keyword evidence="1" id="KW-0677">Repeat</keyword>
<dbReference type="InterPro" id="IPR036650">
    <property type="entry name" value="CAT_RNA-bd_dom_sf"/>
</dbReference>
<feature type="domain" description="PRD" evidence="2">
    <location>
        <begin position="170"/>
        <end position="282"/>
    </location>
</feature>
<dbReference type="Gene3D" id="2.30.24.10">
    <property type="entry name" value="CAT RNA-binding domain"/>
    <property type="match status" value="1"/>
</dbReference>
<sequence length="284" mass="33032">MKVKQVFNNNVLLATQGEQEVVLVGRGIGFKKKAGMPIERDRISQVFAPTDDKWFTLFHDLVQSISPEYLELSARIIQQAEKMLNTKFNDYLLISLTDHLDFAVTRYKQGMQIHNEILWEIKNYYPGEYQAAVEALQIVKQQLEVELPEDEAGFIAIKFLESSVDHPQSSETVKMTRLIGDIVQIVQYQLQIKLDPDTMSYRRFLVHLRFLAERVLQKKVNEAGSDDEFLFQHLVQKYPTSYECTKKVAAFISKKLQIELSINEQIYLTMHVQRILDDVNKKTE</sequence>
<gene>
    <name evidence="3" type="ORF">FD15_GL000489</name>
</gene>
<dbReference type="SUPFAM" id="SSF50151">
    <property type="entry name" value="SacY-like RNA-binding domain"/>
    <property type="match status" value="1"/>
</dbReference>
<dbReference type="Proteomes" id="UP000050961">
    <property type="component" value="Unassembled WGS sequence"/>
</dbReference>
<dbReference type="NCBIfam" id="NF046042">
    <property type="entry name" value="LicT"/>
    <property type="match status" value="1"/>
</dbReference>